<name>A0A2V5L3A3_9MICC</name>
<dbReference type="InterPro" id="IPR051212">
    <property type="entry name" value="Type-I_RE_S_subunit"/>
</dbReference>
<evidence type="ECO:0000256" key="2">
    <source>
        <dbReference type="ARBA" id="ARBA00022747"/>
    </source>
</evidence>
<dbReference type="Gene3D" id="3.90.220.20">
    <property type="entry name" value="DNA methylase specificity domains"/>
    <property type="match status" value="2"/>
</dbReference>
<evidence type="ECO:0000313" key="6">
    <source>
        <dbReference type="EMBL" id="PYI65749.1"/>
    </source>
</evidence>
<evidence type="ECO:0000259" key="5">
    <source>
        <dbReference type="Pfam" id="PF01420"/>
    </source>
</evidence>
<gene>
    <name evidence="6" type="ORF">CVV68_17040</name>
</gene>
<evidence type="ECO:0000256" key="3">
    <source>
        <dbReference type="ARBA" id="ARBA00023125"/>
    </source>
</evidence>
<accession>A0A2V5L3A3</accession>
<proteinExistence type="inferred from homology"/>
<comment type="similarity">
    <text evidence="1">Belongs to the type-I restriction system S methylase family.</text>
</comment>
<keyword evidence="6" id="KW-0255">Endonuclease</keyword>
<protein>
    <submittedName>
        <fullName evidence="6">Restriction endonuclease subunit S</fullName>
    </submittedName>
</protein>
<dbReference type="InterPro" id="IPR000055">
    <property type="entry name" value="Restrct_endonuc_typeI_TRD"/>
</dbReference>
<keyword evidence="7" id="KW-1185">Reference proteome</keyword>
<dbReference type="RefSeq" id="WP_110502203.1">
    <property type="nucleotide sequence ID" value="NZ_QJVD01000021.1"/>
</dbReference>
<dbReference type="PANTHER" id="PTHR43140">
    <property type="entry name" value="TYPE-1 RESTRICTION ENZYME ECOKI SPECIFICITY PROTEIN"/>
    <property type="match status" value="1"/>
</dbReference>
<dbReference type="Proteomes" id="UP000247832">
    <property type="component" value="Unassembled WGS sequence"/>
</dbReference>
<dbReference type="GO" id="GO:0003677">
    <property type="term" value="F:DNA binding"/>
    <property type="evidence" value="ECO:0007669"/>
    <property type="project" value="UniProtKB-KW"/>
</dbReference>
<dbReference type="SUPFAM" id="SSF116734">
    <property type="entry name" value="DNA methylase specificity domain"/>
    <property type="match status" value="2"/>
</dbReference>
<feature type="domain" description="Type I restriction modification DNA specificity" evidence="5">
    <location>
        <begin position="23"/>
        <end position="168"/>
    </location>
</feature>
<comment type="subunit">
    <text evidence="4">The methyltransferase is composed of M and S polypeptides.</text>
</comment>
<organism evidence="6 7">
    <name type="scientific">Arthrobacter livingstonensis</name>
    <dbReference type="NCBI Taxonomy" id="670078"/>
    <lineage>
        <taxon>Bacteria</taxon>
        <taxon>Bacillati</taxon>
        <taxon>Actinomycetota</taxon>
        <taxon>Actinomycetes</taxon>
        <taxon>Micrococcales</taxon>
        <taxon>Micrococcaceae</taxon>
        <taxon>Arthrobacter</taxon>
    </lineage>
</organism>
<keyword evidence="2" id="KW-0680">Restriction system</keyword>
<feature type="domain" description="Type I restriction modification DNA specificity" evidence="5">
    <location>
        <begin position="223"/>
        <end position="369"/>
    </location>
</feature>
<sequence length="406" mass="45212">MSIATSRSRATRAVGNRWLAEIPENWSSTRLRFVCDVATGSGDTQDAEPDGDYDFFVRSPNPLRSTVFTFNTEAVLTAGDGAVGEIFHHVCGKFHAHQRVYVLTNFRGVMPRYFYYYFSSYFRLMAQDGSARTTVDSVRRWMLTDMPFVLPPLDEQRVIADYLDGETAQIDALVAKQQEFIGLLRERRATVITAEFDSKVKGRLRHAIKFSQTGPFGTQLSANEYVENGVPVINPSHIKRGMMEPDLAISVSCEKAAELSRHRLELGDIVLGRKGEVDKSALVTKTEVGYICGSDSMLLRPAAATVPSYLWWFFQSSAAHNQLERWSVGSTVAGLNQVTISNVTVPLPSNSEQRRIVEHLNEQTNRIDALIAKGEEHIALAKERRSALITAAVTGQFDVRTALKGT</sequence>
<comment type="caution">
    <text evidence="6">The sequence shown here is derived from an EMBL/GenBank/DDBJ whole genome shotgun (WGS) entry which is preliminary data.</text>
</comment>
<dbReference type="PANTHER" id="PTHR43140:SF1">
    <property type="entry name" value="TYPE I RESTRICTION ENZYME ECOKI SPECIFICITY SUBUNIT"/>
    <property type="match status" value="1"/>
</dbReference>
<evidence type="ECO:0000313" key="7">
    <source>
        <dbReference type="Proteomes" id="UP000247832"/>
    </source>
</evidence>
<keyword evidence="6" id="KW-0540">Nuclease</keyword>
<reference evidence="6 7" key="1">
    <citation type="submission" date="2018-05" db="EMBL/GenBank/DDBJ databases">
        <title>Genetic diversity of glacier-inhabiting Cryobacterium bacteria in China and description of Cryobacterium mengkeensis sp. nov. and Arthrobacter glacialis sp. nov.</title>
        <authorList>
            <person name="Liu Q."/>
            <person name="Xin Y.-H."/>
        </authorList>
    </citation>
    <scope>NUCLEOTIDE SEQUENCE [LARGE SCALE GENOMIC DNA]</scope>
    <source>
        <strain evidence="6 7">LI2</strain>
    </source>
</reference>
<dbReference type="OrthoDB" id="3197085at2"/>
<dbReference type="EMBL" id="QJVD01000021">
    <property type="protein sequence ID" value="PYI65749.1"/>
    <property type="molecule type" value="Genomic_DNA"/>
</dbReference>
<dbReference type="AlphaFoldDB" id="A0A2V5L3A3"/>
<dbReference type="GO" id="GO:0009307">
    <property type="term" value="P:DNA restriction-modification system"/>
    <property type="evidence" value="ECO:0007669"/>
    <property type="project" value="UniProtKB-KW"/>
</dbReference>
<keyword evidence="3" id="KW-0238">DNA-binding</keyword>
<keyword evidence="6" id="KW-0378">Hydrolase</keyword>
<dbReference type="CDD" id="cd16961">
    <property type="entry name" value="RMtype1_S_TRD-CR_like"/>
    <property type="match status" value="1"/>
</dbReference>
<evidence type="ECO:0000256" key="1">
    <source>
        <dbReference type="ARBA" id="ARBA00010923"/>
    </source>
</evidence>
<evidence type="ECO:0000256" key="4">
    <source>
        <dbReference type="ARBA" id="ARBA00038652"/>
    </source>
</evidence>
<dbReference type="InterPro" id="IPR044946">
    <property type="entry name" value="Restrct_endonuc_typeI_TRD_sf"/>
</dbReference>
<dbReference type="GO" id="GO:0004519">
    <property type="term" value="F:endonuclease activity"/>
    <property type="evidence" value="ECO:0007669"/>
    <property type="project" value="UniProtKB-KW"/>
</dbReference>
<dbReference type="Pfam" id="PF01420">
    <property type="entry name" value="Methylase_S"/>
    <property type="match status" value="2"/>
</dbReference>